<dbReference type="PROSITE" id="PS50893">
    <property type="entry name" value="ABC_TRANSPORTER_2"/>
    <property type="match status" value="2"/>
</dbReference>
<dbReference type="Proteomes" id="UP000824238">
    <property type="component" value="Unassembled WGS sequence"/>
</dbReference>
<dbReference type="InterPro" id="IPR032781">
    <property type="entry name" value="ABC_tran_Xtn"/>
</dbReference>
<dbReference type="PROSITE" id="PS00211">
    <property type="entry name" value="ABC_TRANSPORTER_1"/>
    <property type="match status" value="2"/>
</dbReference>
<dbReference type="GO" id="GO:0005524">
    <property type="term" value="F:ATP binding"/>
    <property type="evidence" value="ECO:0007669"/>
    <property type="project" value="UniProtKB-KW"/>
</dbReference>
<dbReference type="InterPro" id="IPR032524">
    <property type="entry name" value="ABC_tran_C"/>
</dbReference>
<dbReference type="InterPro" id="IPR027417">
    <property type="entry name" value="P-loop_NTPase"/>
</dbReference>
<feature type="domain" description="ABC transporter" evidence="4">
    <location>
        <begin position="4"/>
        <end position="257"/>
    </location>
</feature>
<evidence type="ECO:0000313" key="5">
    <source>
        <dbReference type="EMBL" id="HIR55800.1"/>
    </source>
</evidence>
<dbReference type="Pfam" id="PF00005">
    <property type="entry name" value="ABC_tran"/>
    <property type="match status" value="2"/>
</dbReference>
<dbReference type="InterPro" id="IPR051309">
    <property type="entry name" value="ABCF_ATPase"/>
</dbReference>
<feature type="domain" description="ABC transporter" evidence="4">
    <location>
        <begin position="329"/>
        <end position="542"/>
    </location>
</feature>
<dbReference type="InterPro" id="IPR003439">
    <property type="entry name" value="ABC_transporter-like_ATP-bd"/>
</dbReference>
<name>A0A9D1DN03_9FIRM</name>
<gene>
    <name evidence="5" type="ORF">IAD36_09435</name>
</gene>
<evidence type="ECO:0000259" key="4">
    <source>
        <dbReference type="PROSITE" id="PS50893"/>
    </source>
</evidence>
<dbReference type="FunFam" id="3.40.50.300:FF:000011">
    <property type="entry name" value="Putative ABC transporter ATP-binding component"/>
    <property type="match status" value="1"/>
</dbReference>
<evidence type="ECO:0000256" key="2">
    <source>
        <dbReference type="ARBA" id="ARBA00022840"/>
    </source>
</evidence>
<keyword evidence="1" id="KW-0547">Nucleotide-binding</keyword>
<dbReference type="CDD" id="cd03221">
    <property type="entry name" value="ABCF_EF-3"/>
    <property type="match status" value="2"/>
</dbReference>
<dbReference type="PANTHER" id="PTHR42855">
    <property type="entry name" value="ABC TRANSPORTER ATP-BINDING SUBUNIT"/>
    <property type="match status" value="1"/>
</dbReference>
<dbReference type="GO" id="GO:0003677">
    <property type="term" value="F:DNA binding"/>
    <property type="evidence" value="ECO:0007669"/>
    <property type="project" value="InterPro"/>
</dbReference>
<proteinExistence type="predicted"/>
<dbReference type="GO" id="GO:0016887">
    <property type="term" value="F:ATP hydrolysis activity"/>
    <property type="evidence" value="ECO:0007669"/>
    <property type="project" value="InterPro"/>
</dbReference>
<dbReference type="Gene3D" id="3.40.50.300">
    <property type="entry name" value="P-loop containing nucleotide triphosphate hydrolases"/>
    <property type="match status" value="2"/>
</dbReference>
<reference evidence="5" key="1">
    <citation type="submission" date="2020-10" db="EMBL/GenBank/DDBJ databases">
        <authorList>
            <person name="Gilroy R."/>
        </authorList>
    </citation>
    <scope>NUCLEOTIDE SEQUENCE</scope>
    <source>
        <strain evidence="5">ChiGjej3B3-7149</strain>
    </source>
</reference>
<reference evidence="5" key="2">
    <citation type="journal article" date="2021" name="PeerJ">
        <title>Extensive microbial diversity within the chicken gut microbiome revealed by metagenomics and culture.</title>
        <authorList>
            <person name="Gilroy R."/>
            <person name="Ravi A."/>
            <person name="Getino M."/>
            <person name="Pursley I."/>
            <person name="Horton D.L."/>
            <person name="Alikhan N.F."/>
            <person name="Baker D."/>
            <person name="Gharbi K."/>
            <person name="Hall N."/>
            <person name="Watson M."/>
            <person name="Adriaenssens E.M."/>
            <person name="Foster-Nyarko E."/>
            <person name="Jarju S."/>
            <person name="Secka A."/>
            <person name="Antonio M."/>
            <person name="Oren A."/>
            <person name="Chaudhuri R.R."/>
            <person name="La Ragione R."/>
            <person name="Hildebrand F."/>
            <person name="Pallen M.J."/>
        </authorList>
    </citation>
    <scope>NUCLEOTIDE SEQUENCE</scope>
    <source>
        <strain evidence="5">ChiGjej3B3-7149</strain>
    </source>
</reference>
<evidence type="ECO:0000313" key="6">
    <source>
        <dbReference type="Proteomes" id="UP000824238"/>
    </source>
</evidence>
<evidence type="ECO:0000256" key="1">
    <source>
        <dbReference type="ARBA" id="ARBA00022741"/>
    </source>
</evidence>
<evidence type="ECO:0000256" key="3">
    <source>
        <dbReference type="SAM" id="MobiDB-lite"/>
    </source>
</evidence>
<accession>A0A9D1DN03</accession>
<sequence length="626" mass="71162">MTDISVHELKKSFEVGHPVLDGLSFEVAAGERVGILGANGCGKTTLFRILSGEIEPDEGTASVRKGRRVGLISQIPVYPAGWTTEDVLREAHSRLRAMAGRMRELEGLMASDSSPALLAEYDRLSDDFRRLGGYDMDHERNRVANGLDIPPELRQREFALLSGGEKTRVNLARLILEDTDILLLDEPTNHLDMRATEWLEDYILHFRGTVLAISHDRYFLDVVAQRCVEITEGRAELYSGNYSFYTVERQRRFEEKLRKYEKDQAKIAQLEAAAAKLHLWAFMGNDKLHKRAFSMEKRIEKLSQTEKPKTERKLHAAFKEREFRGDEVLAMDGLAKGFDGRELFSGLSLEVAGGERVAVIGENGSGKTTLVKLIVGEEEPDSGWVRRGPAVKLAYLPQHVKFAEPERSALDTLIYDCRCSPQEARDSLGAFGFSGEDALKAVGTLSGGEQSRLRLCMLMRGDLNLLILDEPTNHLDLASREWMEDALSDYSEALLFVSHDRYFIEKFATRIWSIENGEVTDFRGTFAEFREYRARQEAIAQAAKAAAPKPEKKPQRKKGTPEREKEARRCEREIEKIESRLKEIEREEGEHASDYQRLMELEDEKARLDPELDALYTRWEELQDEA</sequence>
<dbReference type="NCBIfam" id="NF000355">
    <property type="entry name" value="ribo_prot_ABC_F"/>
    <property type="match status" value="1"/>
</dbReference>
<keyword evidence="2 5" id="KW-0067">ATP-binding</keyword>
<dbReference type="InterPro" id="IPR003593">
    <property type="entry name" value="AAA+_ATPase"/>
</dbReference>
<dbReference type="Pfam" id="PF16326">
    <property type="entry name" value="ABC_tran_CTD"/>
    <property type="match status" value="1"/>
</dbReference>
<dbReference type="SMART" id="SM00382">
    <property type="entry name" value="AAA"/>
    <property type="match status" value="2"/>
</dbReference>
<dbReference type="EMBL" id="DVHH01000227">
    <property type="protein sequence ID" value="HIR55800.1"/>
    <property type="molecule type" value="Genomic_DNA"/>
</dbReference>
<dbReference type="Pfam" id="PF12848">
    <property type="entry name" value="ABC_tran_Xtn"/>
    <property type="match status" value="1"/>
</dbReference>
<dbReference type="InterPro" id="IPR017871">
    <property type="entry name" value="ABC_transporter-like_CS"/>
</dbReference>
<dbReference type="AlphaFoldDB" id="A0A9D1DN03"/>
<protein>
    <submittedName>
        <fullName evidence="5">ABC-F family ATP-binding cassette domain-containing protein</fullName>
    </submittedName>
</protein>
<feature type="region of interest" description="Disordered" evidence="3">
    <location>
        <begin position="542"/>
        <end position="571"/>
    </location>
</feature>
<feature type="compositionally biased region" description="Basic and acidic residues" evidence="3">
    <location>
        <begin position="549"/>
        <end position="571"/>
    </location>
</feature>
<organism evidence="5 6">
    <name type="scientific">Candidatus Scatomorpha intestinigallinarum</name>
    <dbReference type="NCBI Taxonomy" id="2840923"/>
    <lineage>
        <taxon>Bacteria</taxon>
        <taxon>Bacillati</taxon>
        <taxon>Bacillota</taxon>
        <taxon>Clostridia</taxon>
        <taxon>Eubacteriales</taxon>
        <taxon>Candidatus Scatomorpha</taxon>
    </lineage>
</organism>
<comment type="caution">
    <text evidence="5">The sequence shown here is derived from an EMBL/GenBank/DDBJ whole genome shotgun (WGS) entry which is preliminary data.</text>
</comment>
<dbReference type="PANTHER" id="PTHR42855:SF2">
    <property type="entry name" value="DRUG RESISTANCE ABC TRANSPORTER,ATP-BINDING PROTEIN"/>
    <property type="match status" value="1"/>
</dbReference>
<dbReference type="SUPFAM" id="SSF52540">
    <property type="entry name" value="P-loop containing nucleoside triphosphate hydrolases"/>
    <property type="match status" value="2"/>
</dbReference>